<keyword evidence="2" id="KW-1185">Reference proteome</keyword>
<evidence type="ECO:0008006" key="3">
    <source>
        <dbReference type="Google" id="ProtNLM"/>
    </source>
</evidence>
<dbReference type="Proteomes" id="UP001374584">
    <property type="component" value="Unassembled WGS sequence"/>
</dbReference>
<gene>
    <name evidence="1" type="ORF">VNO80_14310</name>
</gene>
<comment type="caution">
    <text evidence="1">The sequence shown here is derived from an EMBL/GenBank/DDBJ whole genome shotgun (WGS) entry which is preliminary data.</text>
</comment>
<evidence type="ECO:0000313" key="2">
    <source>
        <dbReference type="Proteomes" id="UP001374584"/>
    </source>
</evidence>
<dbReference type="EMBL" id="JAYMYR010000006">
    <property type="protein sequence ID" value="KAK7355065.1"/>
    <property type="molecule type" value="Genomic_DNA"/>
</dbReference>
<protein>
    <recommendedName>
        <fullName evidence="3">Dymeclin</fullName>
    </recommendedName>
</protein>
<evidence type="ECO:0000313" key="1">
    <source>
        <dbReference type="EMBL" id="KAK7355065.1"/>
    </source>
</evidence>
<reference evidence="1 2" key="1">
    <citation type="submission" date="2024-01" db="EMBL/GenBank/DDBJ databases">
        <title>The genomes of 5 underutilized Papilionoideae crops provide insights into root nodulation and disease resistanc.</title>
        <authorList>
            <person name="Jiang F."/>
        </authorList>
    </citation>
    <scope>NUCLEOTIDE SEQUENCE [LARGE SCALE GENOMIC DNA]</scope>
    <source>
        <strain evidence="1">JINMINGXINNONG_FW02</strain>
        <tissue evidence="1">Leaves</tissue>
    </source>
</reference>
<name>A0AAN9MHP3_PHACN</name>
<organism evidence="1 2">
    <name type="scientific">Phaseolus coccineus</name>
    <name type="common">Scarlet runner bean</name>
    <name type="synonym">Phaseolus multiflorus</name>
    <dbReference type="NCBI Taxonomy" id="3886"/>
    <lineage>
        <taxon>Eukaryota</taxon>
        <taxon>Viridiplantae</taxon>
        <taxon>Streptophyta</taxon>
        <taxon>Embryophyta</taxon>
        <taxon>Tracheophyta</taxon>
        <taxon>Spermatophyta</taxon>
        <taxon>Magnoliopsida</taxon>
        <taxon>eudicotyledons</taxon>
        <taxon>Gunneridae</taxon>
        <taxon>Pentapetalae</taxon>
        <taxon>rosids</taxon>
        <taxon>fabids</taxon>
        <taxon>Fabales</taxon>
        <taxon>Fabaceae</taxon>
        <taxon>Papilionoideae</taxon>
        <taxon>50 kb inversion clade</taxon>
        <taxon>NPAAA clade</taxon>
        <taxon>indigoferoid/millettioid clade</taxon>
        <taxon>Phaseoleae</taxon>
        <taxon>Phaseolus</taxon>
    </lineage>
</organism>
<dbReference type="AlphaFoldDB" id="A0AAN9MHP3"/>
<proteinExistence type="predicted"/>
<sequence length="111" mass="12301">MGAAPSTPYTVERLVGTFVGDESLPLSSDFWQKLLELPFDAELPFERVHEACQLLACYLQESMSTSGVPLLVYEKAVNAVSFTSVFLKHLIESAQDGVVVLYLYLHDNESS</sequence>
<accession>A0AAN9MHP3</accession>